<dbReference type="InterPro" id="IPR036871">
    <property type="entry name" value="PX_dom_sf"/>
</dbReference>
<dbReference type="EMBL" id="JANBTX010000258">
    <property type="protein sequence ID" value="KAJ2683795.1"/>
    <property type="molecule type" value="Genomic_DNA"/>
</dbReference>
<dbReference type="Gene3D" id="1.20.5.110">
    <property type="match status" value="1"/>
</dbReference>
<dbReference type="AlphaFoldDB" id="A0A9W8GB99"/>
<evidence type="ECO:0000256" key="2">
    <source>
        <dbReference type="ARBA" id="ARBA00022554"/>
    </source>
</evidence>
<evidence type="ECO:0000259" key="6">
    <source>
        <dbReference type="PROSITE" id="PS50192"/>
    </source>
</evidence>
<organism evidence="8 9">
    <name type="scientific">Coemansia spiralis</name>
    <dbReference type="NCBI Taxonomy" id="417178"/>
    <lineage>
        <taxon>Eukaryota</taxon>
        <taxon>Fungi</taxon>
        <taxon>Fungi incertae sedis</taxon>
        <taxon>Zoopagomycota</taxon>
        <taxon>Kickxellomycotina</taxon>
        <taxon>Kickxellomycetes</taxon>
        <taxon>Kickxellales</taxon>
        <taxon>Kickxellaceae</taxon>
        <taxon>Coemansia</taxon>
    </lineage>
</organism>
<evidence type="ECO:0000259" key="7">
    <source>
        <dbReference type="PROSITE" id="PS50195"/>
    </source>
</evidence>
<feature type="domain" description="T-SNARE coiled-coil homology" evidence="6">
    <location>
        <begin position="351"/>
        <end position="413"/>
    </location>
</feature>
<evidence type="ECO:0000256" key="5">
    <source>
        <dbReference type="SAM" id="MobiDB-lite"/>
    </source>
</evidence>
<dbReference type="Pfam" id="PF00787">
    <property type="entry name" value="PX"/>
    <property type="match status" value="1"/>
</dbReference>
<dbReference type="Proteomes" id="UP001151516">
    <property type="component" value="Unassembled WGS sequence"/>
</dbReference>
<keyword evidence="2" id="KW-0926">Vacuole</keyword>
<feature type="region of interest" description="Disordered" evidence="5">
    <location>
        <begin position="307"/>
        <end position="342"/>
    </location>
</feature>
<sequence>MTMEQIRYVKIPLAETRAEPDHHVEYALNVQGPVRSWTVWHRYNDFLTLAYELEREFPGTATPATLPPKTLSSWFAKVTAGDSSSNLEFIEERRHSLERYIQGMIMSDDDRWRTSKALQRFLAPAGKASKYLAGKNGPSSISGTASETGSIDSDAGWATAGSWLNDQRDAEQIIRDVRQSILRRENALTRNEVSVSHQCLLQAKRRLTDLGRTLKALEQGLEQISSGLAAGELLRRQDMLMRLNEEKANLTQLVLGPGVVSGGSDRAALLSGASTASNNTRLIGRAGGSTTAAGSGGSYNMPGAMPVRTHKLDEQGPPQPRSRRIFGNSNPPQETNETRGLDSQGLLQLQTERMREQDLVAVEFSALLRRQREMGETIGNELDLQNQLLNELDQDMDRTGNKLAAARRQANKL</sequence>
<comment type="subcellular location">
    <subcellularLocation>
        <location evidence="1">Vacuole</location>
    </subcellularLocation>
</comment>
<accession>A0A9W8GB99</accession>
<dbReference type="Gene3D" id="3.30.1520.10">
    <property type="entry name" value="Phox-like domain"/>
    <property type="match status" value="1"/>
</dbReference>
<dbReference type="GO" id="GO:0016192">
    <property type="term" value="P:vesicle-mediated transport"/>
    <property type="evidence" value="ECO:0007669"/>
    <property type="project" value="UniProtKB-ARBA"/>
</dbReference>
<dbReference type="CDD" id="cd06897">
    <property type="entry name" value="PX_SNARE"/>
    <property type="match status" value="1"/>
</dbReference>
<dbReference type="InterPro" id="IPR001683">
    <property type="entry name" value="PX_dom"/>
</dbReference>
<evidence type="ECO:0000256" key="3">
    <source>
        <dbReference type="ARBA" id="ARBA00023054"/>
    </source>
</evidence>
<dbReference type="PROSITE" id="PS50195">
    <property type="entry name" value="PX"/>
    <property type="match status" value="1"/>
</dbReference>
<dbReference type="CDD" id="cd15858">
    <property type="entry name" value="SNARE_VAM7"/>
    <property type="match status" value="1"/>
</dbReference>
<protein>
    <recommendedName>
        <fullName evidence="10">Syntaxin</fullName>
    </recommendedName>
</protein>
<evidence type="ECO:0000313" key="8">
    <source>
        <dbReference type="EMBL" id="KAJ2683795.1"/>
    </source>
</evidence>
<keyword evidence="3" id="KW-0175">Coiled coil</keyword>
<evidence type="ECO:0000313" key="9">
    <source>
        <dbReference type="Proteomes" id="UP001151516"/>
    </source>
</evidence>
<dbReference type="GO" id="GO:0097576">
    <property type="term" value="P:vacuole fusion"/>
    <property type="evidence" value="ECO:0007669"/>
    <property type="project" value="UniProtKB-ARBA"/>
</dbReference>
<dbReference type="GO" id="GO:0035091">
    <property type="term" value="F:phosphatidylinositol binding"/>
    <property type="evidence" value="ECO:0007669"/>
    <property type="project" value="InterPro"/>
</dbReference>
<dbReference type="SUPFAM" id="SSF58038">
    <property type="entry name" value="SNARE fusion complex"/>
    <property type="match status" value="1"/>
</dbReference>
<proteinExistence type="predicted"/>
<dbReference type="OrthoDB" id="428895at2759"/>
<dbReference type="PANTHER" id="PTHR22775">
    <property type="entry name" value="SORTING NEXIN"/>
    <property type="match status" value="1"/>
</dbReference>
<dbReference type="PANTHER" id="PTHR22775:SF3">
    <property type="entry name" value="SORTING NEXIN-13"/>
    <property type="match status" value="1"/>
</dbReference>
<name>A0A9W8GB99_9FUNG</name>
<dbReference type="InterPro" id="IPR000727">
    <property type="entry name" value="T_SNARE_dom"/>
</dbReference>
<dbReference type="PROSITE" id="PS50192">
    <property type="entry name" value="T_SNARE"/>
    <property type="match status" value="1"/>
</dbReference>
<dbReference type="GO" id="GO:0007034">
    <property type="term" value="P:vacuolar transport"/>
    <property type="evidence" value="ECO:0007669"/>
    <property type="project" value="UniProtKB-ARBA"/>
</dbReference>
<evidence type="ECO:0000256" key="4">
    <source>
        <dbReference type="ARBA" id="ARBA00054927"/>
    </source>
</evidence>
<keyword evidence="9" id="KW-1185">Reference proteome</keyword>
<gene>
    <name evidence="8" type="ORF">IWW39_005292</name>
</gene>
<reference evidence="8" key="1">
    <citation type="submission" date="2022-07" db="EMBL/GenBank/DDBJ databases">
        <title>Phylogenomic reconstructions and comparative analyses of Kickxellomycotina fungi.</title>
        <authorList>
            <person name="Reynolds N.K."/>
            <person name="Stajich J.E."/>
            <person name="Barry K."/>
            <person name="Grigoriev I.V."/>
            <person name="Crous P."/>
            <person name="Smith M.E."/>
        </authorList>
    </citation>
    <scope>NUCLEOTIDE SEQUENCE</scope>
    <source>
        <strain evidence="8">CBS 109367</strain>
    </source>
</reference>
<dbReference type="SMART" id="SM00312">
    <property type="entry name" value="PX"/>
    <property type="match status" value="1"/>
</dbReference>
<dbReference type="GO" id="GO:0000329">
    <property type="term" value="C:fungal-type vacuole membrane"/>
    <property type="evidence" value="ECO:0007669"/>
    <property type="project" value="UniProtKB-ARBA"/>
</dbReference>
<evidence type="ECO:0008006" key="10">
    <source>
        <dbReference type="Google" id="ProtNLM"/>
    </source>
</evidence>
<comment type="caution">
    <text evidence="8">The sequence shown here is derived from an EMBL/GenBank/DDBJ whole genome shotgun (WGS) entry which is preliminary data.</text>
</comment>
<feature type="domain" description="PX" evidence="7">
    <location>
        <begin position="4"/>
        <end position="129"/>
    </location>
</feature>
<dbReference type="FunFam" id="1.20.5.110:FF:000058">
    <property type="entry name" value="VAM7p Vacuolar SNARE protein"/>
    <property type="match status" value="1"/>
</dbReference>
<dbReference type="SUPFAM" id="SSF64268">
    <property type="entry name" value="PX domain"/>
    <property type="match status" value="1"/>
</dbReference>
<comment type="function">
    <text evidence="4">Essential for proper morphogenesis of the vacuole. May exist as structural reinforcement on the surface of the vacuolar membrane and be required for maintenance against rupture by osmotic pressure.</text>
</comment>
<evidence type="ECO:0000256" key="1">
    <source>
        <dbReference type="ARBA" id="ARBA00004116"/>
    </source>
</evidence>